<evidence type="ECO:0000313" key="2">
    <source>
        <dbReference type="Proteomes" id="UP000053780"/>
    </source>
</evidence>
<gene>
    <name evidence="1" type="ORF">NAPIS_ORF01346</name>
</gene>
<dbReference type="VEuPathDB" id="MicrosporidiaDB:NAPIS_ORF01346"/>
<keyword evidence="2" id="KW-1185">Reference proteome</keyword>
<dbReference type="AlphaFoldDB" id="T0MJH7"/>
<dbReference type="EMBL" id="KE647178">
    <property type="protein sequence ID" value="EQB61090.1"/>
    <property type="molecule type" value="Genomic_DNA"/>
</dbReference>
<dbReference type="HOGENOM" id="CLU_2134215_0_0_1"/>
<name>T0MJH7_9MICR</name>
<evidence type="ECO:0000313" key="1">
    <source>
        <dbReference type="EMBL" id="EQB61090.1"/>
    </source>
</evidence>
<accession>T0MJH7</accession>
<organism evidence="1 2">
    <name type="scientific">Vairimorpha apis BRL 01</name>
    <dbReference type="NCBI Taxonomy" id="1037528"/>
    <lineage>
        <taxon>Eukaryota</taxon>
        <taxon>Fungi</taxon>
        <taxon>Fungi incertae sedis</taxon>
        <taxon>Microsporidia</taxon>
        <taxon>Nosematidae</taxon>
        <taxon>Vairimorpha</taxon>
    </lineage>
</organism>
<dbReference type="Proteomes" id="UP000053780">
    <property type="component" value="Unassembled WGS sequence"/>
</dbReference>
<reference evidence="1 2" key="1">
    <citation type="journal article" date="2013" name="BMC Genomics">
        <title>Genome sequencing and comparative genomics of honey bee microsporidia, Nosema apis reveal novel insights into host-parasite interactions.</title>
        <authorList>
            <person name="Chen Yp."/>
            <person name="Pettis J.S."/>
            <person name="Zhao Y."/>
            <person name="Liu X."/>
            <person name="Tallon L.J."/>
            <person name="Sadzewicz L.D."/>
            <person name="Li R."/>
            <person name="Zheng H."/>
            <person name="Huang S."/>
            <person name="Zhang X."/>
            <person name="Hamilton M.C."/>
            <person name="Pernal S.F."/>
            <person name="Melathopoulos A.P."/>
            <person name="Yan X."/>
            <person name="Evans J.D."/>
        </authorList>
    </citation>
    <scope>NUCLEOTIDE SEQUENCE [LARGE SCALE GENOMIC DNA]</scope>
    <source>
        <strain evidence="1 2">BRL 01</strain>
    </source>
</reference>
<protein>
    <submittedName>
        <fullName evidence="1">Uncharacterized protein</fullName>
    </submittedName>
</protein>
<proteinExistence type="predicted"/>
<sequence>MMILIKKLCVTNNVKIRYNKSDILLIDKIKKELLILRKYDEFANVLGLIHGCKTKIIPYVITWDGIMSKYHSKHRKELGITDRIEAYIYRPTNNCFSRADTSENKLYYKNYNK</sequence>
<dbReference type="OrthoDB" id="2193044at2759"/>